<dbReference type="InterPro" id="IPR044855">
    <property type="entry name" value="CoA-Trfase_III_dom3_sf"/>
</dbReference>
<dbReference type="GO" id="GO:0008410">
    <property type="term" value="F:CoA-transferase activity"/>
    <property type="evidence" value="ECO:0007669"/>
    <property type="project" value="TreeGrafter"/>
</dbReference>
<dbReference type="InterPro" id="IPR023606">
    <property type="entry name" value="CoA-Trfase_III_dom_1_sf"/>
</dbReference>
<reference evidence="2 3" key="1">
    <citation type="submission" date="2017-06" db="EMBL/GenBank/DDBJ databases">
        <title>Streptomyces albireticuli Genome sequencing and assembly.</title>
        <authorList>
            <person name="Wang Y."/>
            <person name="Du B."/>
            <person name="Ding Y."/>
            <person name="Liu H."/>
            <person name="Hou Q."/>
            <person name="Liu K."/>
            <person name="Yao L."/>
            <person name="Wang C."/>
        </authorList>
    </citation>
    <scope>NUCLEOTIDE SEQUENCE [LARGE SCALE GENOMIC DNA]</scope>
    <source>
        <strain evidence="2 3">MDJK11</strain>
    </source>
</reference>
<dbReference type="PANTHER" id="PTHR48207:SF3">
    <property type="entry name" value="SUCCINATE--HYDROXYMETHYLGLUTARATE COA-TRANSFERASE"/>
    <property type="match status" value="1"/>
</dbReference>
<name>A0A1Z2LCD6_9ACTN</name>
<proteinExistence type="predicted"/>
<dbReference type="RefSeq" id="WP_087929663.1">
    <property type="nucleotide sequence ID" value="NZ_CP021744.1"/>
</dbReference>
<gene>
    <name evidence="2" type="ORF">SMD11_6381</name>
</gene>
<dbReference type="Gene3D" id="3.30.1540.10">
    <property type="entry name" value="formyl-coa transferase, domain 3"/>
    <property type="match status" value="1"/>
</dbReference>
<dbReference type="InterPro" id="IPR050483">
    <property type="entry name" value="CoA-transferase_III_domain"/>
</dbReference>
<evidence type="ECO:0000313" key="2">
    <source>
        <dbReference type="EMBL" id="ARZ71957.1"/>
    </source>
</evidence>
<sequence>MSRPFSGVRVLDLTHVLAGPFATYQLALLGAEVIKIEAPGRPDIARTRGPDEGLNERLRGVNYQAQGGNKRAMTLDLRTEAGREVLRRLVATADVLVENYRAGALAGLGLGPEELSAVNPSLVHCSMTGFGQRGPRARVNAYDNVIQAASGVIPRSGGRKPGVAFVDYASGYNAAFAISAALFARARDGRGQRIDCAMFDTALMLMAPSVAAELHPVTRGPAVEAGLGSYATAGGELMLGAMTPEQNRRLWRALALEGHDHPRFAEPTTSSGLRALGEEMRRVLREVFATRAAAEWEELLHGHGVPAERVRTLAEALTEEQLAHRSFLAAGAPGDPAVPVAAFSFAHDGPRWDSPAPAFGEHTDEILGELGLSTADIDGLRGAGVIA</sequence>
<dbReference type="PANTHER" id="PTHR48207">
    <property type="entry name" value="SUCCINATE--HYDROXYMETHYLGLUTARATE COA-TRANSFERASE"/>
    <property type="match status" value="1"/>
</dbReference>
<accession>A0A1Z2LCD6</accession>
<evidence type="ECO:0000313" key="3">
    <source>
        <dbReference type="Proteomes" id="UP000195755"/>
    </source>
</evidence>
<dbReference type="KEGG" id="salj:SMD11_6381"/>
<dbReference type="EMBL" id="CP021744">
    <property type="protein sequence ID" value="ARZ71957.1"/>
    <property type="molecule type" value="Genomic_DNA"/>
</dbReference>
<dbReference type="Gene3D" id="3.40.50.10540">
    <property type="entry name" value="Crotonobetainyl-coa:carnitine coa-transferase, domain 1"/>
    <property type="match status" value="1"/>
</dbReference>
<dbReference type="Pfam" id="PF02515">
    <property type="entry name" value="CoA_transf_3"/>
    <property type="match status" value="1"/>
</dbReference>
<dbReference type="SUPFAM" id="SSF89796">
    <property type="entry name" value="CoA-transferase family III (CaiB/BaiF)"/>
    <property type="match status" value="1"/>
</dbReference>
<dbReference type="InterPro" id="IPR003673">
    <property type="entry name" value="CoA-Trfase_fam_III"/>
</dbReference>
<protein>
    <recommendedName>
        <fullName evidence="4">CoA transferase</fullName>
    </recommendedName>
</protein>
<dbReference type="Proteomes" id="UP000195755">
    <property type="component" value="Chromosome"/>
</dbReference>
<organism evidence="2 3">
    <name type="scientific">Streptomyces albireticuli</name>
    <dbReference type="NCBI Taxonomy" id="1940"/>
    <lineage>
        <taxon>Bacteria</taxon>
        <taxon>Bacillati</taxon>
        <taxon>Actinomycetota</taxon>
        <taxon>Actinomycetes</taxon>
        <taxon>Kitasatosporales</taxon>
        <taxon>Streptomycetaceae</taxon>
        <taxon>Streptomyces</taxon>
    </lineage>
</organism>
<dbReference type="OrthoDB" id="9797653at2"/>
<evidence type="ECO:0000256" key="1">
    <source>
        <dbReference type="ARBA" id="ARBA00022679"/>
    </source>
</evidence>
<dbReference type="AlphaFoldDB" id="A0A1Z2LCD6"/>
<keyword evidence="1" id="KW-0808">Transferase</keyword>
<evidence type="ECO:0008006" key="4">
    <source>
        <dbReference type="Google" id="ProtNLM"/>
    </source>
</evidence>